<reference evidence="2" key="1">
    <citation type="submission" date="2021-10" db="EMBL/GenBank/DDBJ databases">
        <title>De novo Genome Assembly of Clathrus columnatus (Basidiomycota, Fungi) Using Illumina and Nanopore Sequence Data.</title>
        <authorList>
            <person name="Ogiso-Tanaka E."/>
            <person name="Itagaki H."/>
            <person name="Hosoya T."/>
            <person name="Hosaka K."/>
        </authorList>
    </citation>
    <scope>NUCLEOTIDE SEQUENCE</scope>
    <source>
        <strain evidence="2">MO-923</strain>
    </source>
</reference>
<keyword evidence="1" id="KW-0472">Membrane</keyword>
<feature type="transmembrane region" description="Helical" evidence="1">
    <location>
        <begin position="24"/>
        <end position="41"/>
    </location>
</feature>
<keyword evidence="1" id="KW-1133">Transmembrane helix</keyword>
<accession>A0AAV5AL70</accession>
<feature type="transmembrane region" description="Helical" evidence="1">
    <location>
        <begin position="150"/>
        <end position="178"/>
    </location>
</feature>
<name>A0AAV5AL70_9AGAM</name>
<dbReference type="Proteomes" id="UP001050691">
    <property type="component" value="Unassembled WGS sequence"/>
</dbReference>
<evidence type="ECO:0000313" key="2">
    <source>
        <dbReference type="EMBL" id="GJJ15422.1"/>
    </source>
</evidence>
<evidence type="ECO:0000313" key="3">
    <source>
        <dbReference type="Proteomes" id="UP001050691"/>
    </source>
</evidence>
<feature type="transmembrane region" description="Helical" evidence="1">
    <location>
        <begin position="118"/>
        <end position="138"/>
    </location>
</feature>
<dbReference type="AlphaFoldDB" id="A0AAV5AL70"/>
<organism evidence="2 3">
    <name type="scientific">Clathrus columnatus</name>
    <dbReference type="NCBI Taxonomy" id="1419009"/>
    <lineage>
        <taxon>Eukaryota</taxon>
        <taxon>Fungi</taxon>
        <taxon>Dikarya</taxon>
        <taxon>Basidiomycota</taxon>
        <taxon>Agaricomycotina</taxon>
        <taxon>Agaricomycetes</taxon>
        <taxon>Phallomycetidae</taxon>
        <taxon>Phallales</taxon>
        <taxon>Clathraceae</taxon>
        <taxon>Clathrus</taxon>
    </lineage>
</organism>
<gene>
    <name evidence="2" type="ORF">Clacol_009699</name>
</gene>
<keyword evidence="1" id="KW-0812">Transmembrane</keyword>
<sequence length="228" mass="25826">MSTIPAEIQAVQTELTSDVLNATYGIYNLCAVVAVLAFDILETLNNEVSTSDTDLIWETPYRCLTPLINEMNYIWKKKLGIITLLYVVSRYVPLLMNVAFVIWTFRNHLDTFDSRREMTLFYCIPWFVVLACTEYLFILRAVALNGHLRWLHYTLTALFIGEMIGALVLFVVLLRLLIPKPSQVNPVVITLQPLRIAPPAPPLSHFGFSTSVGLFGVLELSFQTILVV</sequence>
<proteinExistence type="predicted"/>
<keyword evidence="3" id="KW-1185">Reference proteome</keyword>
<evidence type="ECO:0000256" key="1">
    <source>
        <dbReference type="SAM" id="Phobius"/>
    </source>
</evidence>
<feature type="transmembrane region" description="Helical" evidence="1">
    <location>
        <begin position="79"/>
        <end position="106"/>
    </location>
</feature>
<protein>
    <submittedName>
        <fullName evidence="2">Uncharacterized protein</fullName>
    </submittedName>
</protein>
<feature type="non-terminal residue" evidence="2">
    <location>
        <position position="228"/>
    </location>
</feature>
<comment type="caution">
    <text evidence="2">The sequence shown here is derived from an EMBL/GenBank/DDBJ whole genome shotgun (WGS) entry which is preliminary data.</text>
</comment>
<dbReference type="EMBL" id="BPWL01000011">
    <property type="protein sequence ID" value="GJJ15422.1"/>
    <property type="molecule type" value="Genomic_DNA"/>
</dbReference>